<evidence type="ECO:0000313" key="4">
    <source>
        <dbReference type="EMBL" id="VFK78294.1"/>
    </source>
</evidence>
<organism evidence="3">
    <name type="scientific">Candidatus Kentrum sp. SD</name>
    <dbReference type="NCBI Taxonomy" id="2126332"/>
    <lineage>
        <taxon>Bacteria</taxon>
        <taxon>Pseudomonadati</taxon>
        <taxon>Pseudomonadota</taxon>
        <taxon>Gammaproteobacteria</taxon>
        <taxon>Candidatus Kentrum</taxon>
    </lineage>
</organism>
<name>A0A450YI05_9GAMM</name>
<reference evidence="3" key="1">
    <citation type="submission" date="2019-02" db="EMBL/GenBank/DDBJ databases">
        <authorList>
            <person name="Gruber-Vodicka R. H."/>
            <person name="Seah K. B. B."/>
        </authorList>
    </citation>
    <scope>NUCLEOTIDE SEQUENCE</scope>
    <source>
        <strain evidence="4">BECK_S127</strain>
        <strain evidence="3">BECK_S1320</strain>
        <strain evidence="2">BECK_S1321</strain>
    </source>
</reference>
<protein>
    <submittedName>
        <fullName evidence="3">Uncharacterized protein</fullName>
    </submittedName>
</protein>
<gene>
    <name evidence="4" type="ORF">BECKSD772D_GA0070982_101125</name>
    <name evidence="3" type="ORF">BECKSD772E_GA0070983_101028</name>
    <name evidence="2" type="ORF">BECKSD772F_GA0070984_101031</name>
</gene>
<feature type="compositionally biased region" description="Basic and acidic residues" evidence="1">
    <location>
        <begin position="46"/>
        <end position="57"/>
    </location>
</feature>
<evidence type="ECO:0000313" key="2">
    <source>
        <dbReference type="EMBL" id="VFK37107.1"/>
    </source>
</evidence>
<dbReference type="EMBL" id="CAADHB010000011">
    <property type="protein sequence ID" value="VFK78294.1"/>
    <property type="molecule type" value="Genomic_DNA"/>
</dbReference>
<evidence type="ECO:0000313" key="3">
    <source>
        <dbReference type="EMBL" id="VFK41187.1"/>
    </source>
</evidence>
<evidence type="ECO:0000256" key="1">
    <source>
        <dbReference type="SAM" id="MobiDB-lite"/>
    </source>
</evidence>
<feature type="region of interest" description="Disordered" evidence="1">
    <location>
        <begin position="39"/>
        <end position="69"/>
    </location>
</feature>
<sequence length="69" mass="7386">MSWGCPNEVNGTCLHVAGRACDPGMKGCVLFGRFVFSNTKKNRPGGPRERGPGREENGPGQEANRIARG</sequence>
<dbReference type="EMBL" id="CAADFR010000010">
    <property type="protein sequence ID" value="VFK37107.1"/>
    <property type="molecule type" value="Genomic_DNA"/>
</dbReference>
<accession>A0A450YI05</accession>
<dbReference type="AlphaFoldDB" id="A0A450YI05"/>
<proteinExistence type="predicted"/>
<dbReference type="EMBL" id="CAADFU010000010">
    <property type="protein sequence ID" value="VFK41187.1"/>
    <property type="molecule type" value="Genomic_DNA"/>
</dbReference>